<comment type="caution">
    <text evidence="2">The sequence shown here is derived from an EMBL/GenBank/DDBJ whole genome shotgun (WGS) entry which is preliminary data.</text>
</comment>
<keyword evidence="3" id="KW-1185">Reference proteome</keyword>
<evidence type="ECO:0000313" key="3">
    <source>
        <dbReference type="Proteomes" id="UP000030152"/>
    </source>
</evidence>
<name>A0A0A2MG44_9FLAO</name>
<feature type="signal peptide" evidence="1">
    <location>
        <begin position="1"/>
        <end position="22"/>
    </location>
</feature>
<gene>
    <name evidence="2" type="ORF">Q765_06275</name>
</gene>
<evidence type="ECO:0000313" key="2">
    <source>
        <dbReference type="EMBL" id="KGO87270.1"/>
    </source>
</evidence>
<reference evidence="2 3" key="1">
    <citation type="submission" date="2013-09" db="EMBL/GenBank/DDBJ databases">
        <authorList>
            <person name="Zeng Z."/>
            <person name="Chen C."/>
        </authorList>
    </citation>
    <scope>NUCLEOTIDE SEQUENCE [LARGE SCALE GENOMIC DNA]</scope>
    <source>
        <strain evidence="2 3">WB 3.3-2</strain>
    </source>
</reference>
<sequence>MSALKFFITTIVLVLFISNCNAQLSPPGLGTTQSAFWGAVGVRQKLDAKNTSVTYVGIGRISDPEGDANPFKKQSIIVLNQEFYHKLNTHWQYSYALSYRSQNQYSSKEPYEAESPTTHQEFRGYGRLSYTAKIGSVKWKSTFREEIRKFYTPDFETVEDDFQLRSRFKTQATIPLDVYSESSLVGSAEALFSISNDDTEGWSDFEYKESRFCLYYSYSPDSIPVTFDIGYMNDLIGHGHHIKDANYLAFDIVLENVF</sequence>
<accession>A0A0A2MG44</accession>
<evidence type="ECO:0000256" key="1">
    <source>
        <dbReference type="SAM" id="SignalP"/>
    </source>
</evidence>
<dbReference type="EMBL" id="JRLX01000005">
    <property type="protein sequence ID" value="KGO87270.1"/>
    <property type="molecule type" value="Genomic_DNA"/>
</dbReference>
<dbReference type="Pfam" id="PF10677">
    <property type="entry name" value="DUF2490"/>
    <property type="match status" value="1"/>
</dbReference>
<organism evidence="2 3">
    <name type="scientific">Flavobacterium rivuli WB 3.3-2 = DSM 21788</name>
    <dbReference type="NCBI Taxonomy" id="1121895"/>
    <lineage>
        <taxon>Bacteria</taxon>
        <taxon>Pseudomonadati</taxon>
        <taxon>Bacteroidota</taxon>
        <taxon>Flavobacteriia</taxon>
        <taxon>Flavobacteriales</taxon>
        <taxon>Flavobacteriaceae</taxon>
        <taxon>Flavobacterium</taxon>
    </lineage>
</organism>
<proteinExistence type="predicted"/>
<dbReference type="RefSeq" id="WP_020213347.1">
    <property type="nucleotide sequence ID" value="NZ_JRLX01000005.1"/>
</dbReference>
<protein>
    <recommendedName>
        <fullName evidence="4">DUF2490 domain-containing protein</fullName>
    </recommendedName>
</protein>
<keyword evidence="1" id="KW-0732">Signal</keyword>
<evidence type="ECO:0008006" key="4">
    <source>
        <dbReference type="Google" id="ProtNLM"/>
    </source>
</evidence>
<feature type="chain" id="PRO_5002003153" description="DUF2490 domain-containing protein" evidence="1">
    <location>
        <begin position="23"/>
        <end position="258"/>
    </location>
</feature>
<dbReference type="OrthoDB" id="661329at2"/>
<dbReference type="Proteomes" id="UP000030152">
    <property type="component" value="Unassembled WGS sequence"/>
</dbReference>
<dbReference type="AlphaFoldDB" id="A0A0A2MG44"/>
<dbReference type="eggNOG" id="ENOG502ZV9F">
    <property type="taxonomic scope" value="Bacteria"/>
</dbReference>
<dbReference type="InterPro" id="IPR019619">
    <property type="entry name" value="DUF2490"/>
</dbReference>